<keyword evidence="5 17" id="KW-0347">Helicase</keyword>
<feature type="domain" description="Helicase ATP-binding" evidence="15">
    <location>
        <begin position="547"/>
        <end position="719"/>
    </location>
</feature>
<dbReference type="InterPro" id="IPR001650">
    <property type="entry name" value="Helicase_C-like"/>
</dbReference>
<dbReference type="GO" id="GO:0008270">
    <property type="term" value="F:zinc ion binding"/>
    <property type="evidence" value="ECO:0007669"/>
    <property type="project" value="UniProtKB-KW"/>
</dbReference>
<dbReference type="Gene3D" id="3.40.50.300">
    <property type="entry name" value="P-loop containing nucleotide triphosphate hydrolases"/>
    <property type="match status" value="2"/>
</dbReference>
<dbReference type="EC" id="5.6.2.4" evidence="11"/>
<dbReference type="GO" id="GO:0016787">
    <property type="term" value="F:hydrolase activity"/>
    <property type="evidence" value="ECO:0007669"/>
    <property type="project" value="UniProtKB-KW"/>
</dbReference>
<dbReference type="InterPro" id="IPR004589">
    <property type="entry name" value="DNA_helicase_ATP-dep_RecQ"/>
</dbReference>
<dbReference type="GO" id="GO:0009378">
    <property type="term" value="F:four-way junction helicase activity"/>
    <property type="evidence" value="ECO:0007669"/>
    <property type="project" value="TreeGrafter"/>
</dbReference>
<keyword evidence="13" id="KW-0862">Zinc</keyword>
<dbReference type="GO" id="GO:0043138">
    <property type="term" value="F:3'-5' DNA helicase activity"/>
    <property type="evidence" value="ECO:0007669"/>
    <property type="project" value="UniProtKB-EC"/>
</dbReference>
<dbReference type="InterPro" id="IPR014001">
    <property type="entry name" value="Helicase_ATP-bd"/>
</dbReference>
<dbReference type="InterPro" id="IPR027417">
    <property type="entry name" value="P-loop_NTPase"/>
</dbReference>
<sequence length="1221" mass="138538">MEISDPYSKYKYIVKKWENGFIKSNNRNPKKEDIKLAEQKVRHAYKMYWKMKTTLLEKTLTGGLEDTDDSTIDEQLFLSNIKDQAQENIQSNENLSVEVNNSSVWGEHLNNKPKPDKQTLVRPIENSISIKFSKKLFEGCDFKKRNPRKSIVKKKTMELDCVHSVCDGITNITSINSNTQEDSAFLDDSNLSVIGTDSDVSINNTIKMSNISNHTPQPLSLLQTSSSSFEALPKLMTVSRKLDEGWLERCNENNSKIINSNIALPISKPTKDIESDTDIVYESDNETQDIPLYSSQRIKAQEFSYDNQNSFNQEIDVVNNDTSRSLKKRYNSDDDFEEHLKQPKVLKAHDNDNIKLSVKDTRKKVVLESKISTGKASENFVKLDMKRKIYSRGKRSVKTTTYKKNQWKNRKKELGGDYTVTGRTSILKCFKCGDVGHYSKNCLKNNELIPLEDIDEDESPFLTLEEAEKLAFEKKEKAHSKKWAQESKNQEISIQYPSISEETSKYKNVSPVYHLENNSIIDTPNEVYEALKLFGHTNFRPGQEKAVMRILSGLSTLVTLSTGSGKSLCYQLPSYLYSKKSKCITLVVSPLISLMEDQVCGISAVNMACLHNNQTPKERDIIVEKLTNGDLSILLLSPEAIVSGFNTDWLSKLPPIAFACLDEAHCLSQWSHNFRPSYLMICQVLRDKFGVKTFLGLTATATVSTVSSIANELMLDDVTNSVIKDTPLPDNLILSVSRDKNRDKALISLLNGNRFKNCSSIIIYCIRREECERVASLIRIAFQSQHINGKRGQLSQIAEPYHAGLTAAKRKRTQKYFMDGRLKIVVATVAFGMGINKSNLQGIIHYNMAKSLESYVQEIGRAGRDGSESHCHMFLDSEGNDIAELSRHVYSNSVDRASIRKLLERVFVQCKCKENECTKHEVSFEIEDTITSIDMKQENIQTLLCYLELNTKKLVKNLPLSYIRCKITSYKGPLFLKQLSKICPPLAVAFALKKSLGESIINQNQIEFSIFEVAAAIGWESGIVKKELKNLEWSNVDGKFKKSGVIVEFSCLGFRVLAPGNMNAELLDSTLCNLFIISHQQETKSLSELKNCFETFMSASTSTFFDCCNDVNIDLCEKLKKSIREYFTLDNLSTLIQKPLEEVFLNKTDETQVASDVNRILNSYIDCKFTARAIARIFHGIESPNYPAYVWGRSPFWRIHIKCDFNAICKIAQKQIISNLK</sequence>
<dbReference type="InterPro" id="IPR021110">
    <property type="entry name" value="DNA_rep_checkpnt_protein"/>
</dbReference>
<comment type="catalytic activity">
    <reaction evidence="10">
        <text>Couples ATP hydrolysis with the unwinding of duplex DNA by translocating in the 3'-5' direction.</text>
        <dbReference type="EC" id="5.6.2.4"/>
    </reaction>
</comment>
<dbReference type="InterPro" id="IPR036875">
    <property type="entry name" value="Znf_CCHC_sf"/>
</dbReference>
<dbReference type="NCBIfam" id="TIGR00614">
    <property type="entry name" value="recQ_fam"/>
    <property type="match status" value="1"/>
</dbReference>
<dbReference type="RefSeq" id="XP_025419067.1">
    <property type="nucleotide sequence ID" value="XM_025563282.1"/>
</dbReference>
<evidence type="ECO:0000256" key="5">
    <source>
        <dbReference type="ARBA" id="ARBA00022806"/>
    </source>
</evidence>
<keyword evidence="3" id="KW-0547">Nucleotide-binding</keyword>
<reference evidence="17" key="1">
    <citation type="submission" date="2018-04" db="EMBL/GenBank/DDBJ databases">
        <title>Transcriptome assembly of Sipha flava.</title>
        <authorList>
            <person name="Scully E.D."/>
            <person name="Geib S.M."/>
            <person name="Palmer N.A."/>
            <person name="Koch K."/>
            <person name="Bradshaw J."/>
            <person name="Heng-Moss T."/>
            <person name="Sarath G."/>
        </authorList>
    </citation>
    <scope>NUCLEOTIDE SEQUENCE</scope>
</reference>
<evidence type="ECO:0000256" key="2">
    <source>
        <dbReference type="ARBA" id="ARBA00005446"/>
    </source>
</evidence>
<evidence type="ECO:0000259" key="15">
    <source>
        <dbReference type="PROSITE" id="PS51192"/>
    </source>
</evidence>
<dbReference type="InterPro" id="IPR011545">
    <property type="entry name" value="DEAD/DEAH_box_helicase_dom"/>
</dbReference>
<dbReference type="PROSITE" id="PS51192">
    <property type="entry name" value="HELICASE_ATP_BIND_1"/>
    <property type="match status" value="1"/>
</dbReference>
<dbReference type="EMBL" id="GGMS01003610">
    <property type="protein sequence ID" value="MBY72813.1"/>
    <property type="molecule type" value="Transcribed_RNA"/>
</dbReference>
<dbReference type="Pfam" id="PF00270">
    <property type="entry name" value="DEAD"/>
    <property type="match status" value="1"/>
</dbReference>
<evidence type="ECO:0000313" key="17">
    <source>
        <dbReference type="EMBL" id="MBY72813.1"/>
    </source>
</evidence>
<evidence type="ECO:0000256" key="3">
    <source>
        <dbReference type="ARBA" id="ARBA00022741"/>
    </source>
</evidence>
<evidence type="ECO:0000256" key="4">
    <source>
        <dbReference type="ARBA" id="ARBA00022801"/>
    </source>
</evidence>
<dbReference type="GO" id="GO:0005737">
    <property type="term" value="C:cytoplasm"/>
    <property type="evidence" value="ECO:0007669"/>
    <property type="project" value="TreeGrafter"/>
</dbReference>
<evidence type="ECO:0000256" key="9">
    <source>
        <dbReference type="ARBA" id="ARBA00023242"/>
    </source>
</evidence>
<evidence type="ECO:0000313" key="19">
    <source>
        <dbReference type="RefSeq" id="XP_025419067.1"/>
    </source>
</evidence>
<keyword evidence="13" id="KW-0479">Metal-binding</keyword>
<dbReference type="GO" id="GO:0000724">
    <property type="term" value="P:double-strand break repair via homologous recombination"/>
    <property type="evidence" value="ECO:0007669"/>
    <property type="project" value="TreeGrafter"/>
</dbReference>
<evidence type="ECO:0000313" key="18">
    <source>
        <dbReference type="Proteomes" id="UP000694846"/>
    </source>
</evidence>
<keyword evidence="13" id="KW-0863">Zinc-finger</keyword>
<evidence type="ECO:0000256" key="10">
    <source>
        <dbReference type="ARBA" id="ARBA00034617"/>
    </source>
</evidence>
<evidence type="ECO:0000256" key="13">
    <source>
        <dbReference type="PROSITE-ProRule" id="PRU00047"/>
    </source>
</evidence>
<dbReference type="AlphaFoldDB" id="A0A2S2Q4Y4"/>
<dbReference type="InterPro" id="IPR001878">
    <property type="entry name" value="Znf_CCHC"/>
</dbReference>
<dbReference type="Pfam" id="PF00271">
    <property type="entry name" value="Helicase_C"/>
    <property type="match status" value="1"/>
</dbReference>
<keyword evidence="8" id="KW-0413">Isomerase</keyword>
<reference evidence="19" key="2">
    <citation type="submission" date="2025-04" db="UniProtKB">
        <authorList>
            <consortium name="RefSeq"/>
        </authorList>
    </citation>
    <scope>IDENTIFICATION</scope>
    <source>
        <tissue evidence="19">Whole body</tissue>
    </source>
</reference>
<keyword evidence="9" id="KW-0539">Nucleus</keyword>
<evidence type="ECO:0000256" key="6">
    <source>
        <dbReference type="ARBA" id="ARBA00022840"/>
    </source>
</evidence>
<keyword evidence="6" id="KW-0067">ATP-binding</keyword>
<dbReference type="SMART" id="SM00343">
    <property type="entry name" value="ZnF_C2HC"/>
    <property type="match status" value="1"/>
</dbReference>
<dbReference type="GO" id="GO:0003677">
    <property type="term" value="F:DNA binding"/>
    <property type="evidence" value="ECO:0007669"/>
    <property type="project" value="UniProtKB-KW"/>
</dbReference>
<dbReference type="SUPFAM" id="SSF52540">
    <property type="entry name" value="P-loop containing nucleoside triphosphate hydrolases"/>
    <property type="match status" value="1"/>
</dbReference>
<protein>
    <recommendedName>
        <fullName evidence="11">DNA 3'-5' helicase</fullName>
        <ecNumber evidence="11">5.6.2.4</ecNumber>
    </recommendedName>
</protein>
<organism evidence="17">
    <name type="scientific">Sipha flava</name>
    <name type="common">yellow sugarcane aphid</name>
    <dbReference type="NCBI Taxonomy" id="143950"/>
    <lineage>
        <taxon>Eukaryota</taxon>
        <taxon>Metazoa</taxon>
        <taxon>Ecdysozoa</taxon>
        <taxon>Arthropoda</taxon>
        <taxon>Hexapoda</taxon>
        <taxon>Insecta</taxon>
        <taxon>Pterygota</taxon>
        <taxon>Neoptera</taxon>
        <taxon>Paraneoptera</taxon>
        <taxon>Hemiptera</taxon>
        <taxon>Sternorrhyncha</taxon>
        <taxon>Aphidomorpha</taxon>
        <taxon>Aphidoidea</taxon>
        <taxon>Aphididae</taxon>
        <taxon>Sipha</taxon>
    </lineage>
</organism>
<dbReference type="PROSITE" id="PS51194">
    <property type="entry name" value="HELICASE_CTER"/>
    <property type="match status" value="1"/>
</dbReference>
<keyword evidence="4" id="KW-0378">Hydrolase</keyword>
<name>A0A2S2Q4Y4_9HEMI</name>
<dbReference type="SMART" id="SM00490">
    <property type="entry name" value="HELICc"/>
    <property type="match status" value="1"/>
</dbReference>
<comment type="similarity">
    <text evidence="2">Belongs to the helicase family. RecQ subfamily.</text>
</comment>
<dbReference type="SMART" id="SM00487">
    <property type="entry name" value="DEXDc"/>
    <property type="match status" value="1"/>
</dbReference>
<dbReference type="Pfam" id="PF00098">
    <property type="entry name" value="zf-CCHC"/>
    <property type="match status" value="1"/>
</dbReference>
<gene>
    <name evidence="17" type="primary">RECQL4</name>
    <name evidence="19" type="synonym">LOC112689524</name>
    <name evidence="17" type="ORF">g.45171</name>
</gene>
<dbReference type="SUPFAM" id="SSF57756">
    <property type="entry name" value="Retrovirus zinc finger-like domains"/>
    <property type="match status" value="1"/>
</dbReference>
<dbReference type="CDD" id="cd22289">
    <property type="entry name" value="RecQL4_SLD2_NTD"/>
    <property type="match status" value="1"/>
</dbReference>
<proteinExistence type="inferred from homology"/>
<feature type="domain" description="CCHC-type" evidence="14">
    <location>
        <begin position="428"/>
        <end position="442"/>
    </location>
</feature>
<evidence type="ECO:0000259" key="16">
    <source>
        <dbReference type="PROSITE" id="PS51194"/>
    </source>
</evidence>
<keyword evidence="18" id="KW-1185">Reference proteome</keyword>
<dbReference type="Gene3D" id="1.10.10.1460">
    <property type="match status" value="1"/>
</dbReference>
<dbReference type="GO" id="GO:0005524">
    <property type="term" value="F:ATP binding"/>
    <property type="evidence" value="ECO:0007669"/>
    <property type="project" value="UniProtKB-KW"/>
</dbReference>
<dbReference type="OrthoDB" id="18781at2759"/>
<dbReference type="GO" id="GO:0005694">
    <property type="term" value="C:chromosome"/>
    <property type="evidence" value="ECO:0007669"/>
    <property type="project" value="TreeGrafter"/>
</dbReference>
<dbReference type="Proteomes" id="UP000694846">
    <property type="component" value="Unplaced"/>
</dbReference>
<dbReference type="PANTHER" id="PTHR13710">
    <property type="entry name" value="DNA HELICASE RECQ FAMILY MEMBER"/>
    <property type="match status" value="1"/>
</dbReference>
<evidence type="ECO:0000259" key="14">
    <source>
        <dbReference type="PROSITE" id="PS50158"/>
    </source>
</evidence>
<dbReference type="Pfam" id="PF11719">
    <property type="entry name" value="Drc1-Sld2"/>
    <property type="match status" value="1"/>
</dbReference>
<dbReference type="PROSITE" id="PS50158">
    <property type="entry name" value="ZF_CCHC"/>
    <property type="match status" value="1"/>
</dbReference>
<accession>A0A2S2Q4Y4</accession>
<dbReference type="CDD" id="cd18018">
    <property type="entry name" value="DEXHc_RecQ4-like"/>
    <property type="match status" value="1"/>
</dbReference>
<evidence type="ECO:0000256" key="1">
    <source>
        <dbReference type="ARBA" id="ARBA00004123"/>
    </source>
</evidence>
<dbReference type="GO" id="GO:0006260">
    <property type="term" value="P:DNA replication"/>
    <property type="evidence" value="ECO:0007669"/>
    <property type="project" value="InterPro"/>
</dbReference>
<evidence type="ECO:0000256" key="8">
    <source>
        <dbReference type="ARBA" id="ARBA00023235"/>
    </source>
</evidence>
<dbReference type="FunFam" id="3.40.50.300:FF:000772">
    <property type="entry name" value="ATP-dependent DNA helicase Q4"/>
    <property type="match status" value="1"/>
</dbReference>
<evidence type="ECO:0000256" key="7">
    <source>
        <dbReference type="ARBA" id="ARBA00023125"/>
    </source>
</evidence>
<feature type="domain" description="Helicase C-terminal" evidence="16">
    <location>
        <begin position="741"/>
        <end position="914"/>
    </location>
</feature>
<comment type="subcellular location">
    <subcellularLocation>
        <location evidence="1">Nucleus</location>
    </subcellularLocation>
</comment>
<evidence type="ECO:0000256" key="12">
    <source>
        <dbReference type="ARBA" id="ARBA00049360"/>
    </source>
</evidence>
<dbReference type="PANTHER" id="PTHR13710:SF108">
    <property type="entry name" value="ATP-DEPENDENT DNA HELICASE Q4"/>
    <property type="match status" value="1"/>
</dbReference>
<comment type="catalytic activity">
    <reaction evidence="12">
        <text>ATP + H2O = ADP + phosphate + H(+)</text>
        <dbReference type="Rhea" id="RHEA:13065"/>
        <dbReference type="ChEBI" id="CHEBI:15377"/>
        <dbReference type="ChEBI" id="CHEBI:15378"/>
        <dbReference type="ChEBI" id="CHEBI:30616"/>
        <dbReference type="ChEBI" id="CHEBI:43474"/>
        <dbReference type="ChEBI" id="CHEBI:456216"/>
    </reaction>
</comment>
<dbReference type="GO" id="GO:0005634">
    <property type="term" value="C:nucleus"/>
    <property type="evidence" value="ECO:0007669"/>
    <property type="project" value="UniProtKB-SubCell"/>
</dbReference>
<evidence type="ECO:0000256" key="11">
    <source>
        <dbReference type="ARBA" id="ARBA00034808"/>
    </source>
</evidence>
<keyword evidence="7" id="KW-0238">DNA-binding</keyword>